<feature type="region of interest" description="Disordered" evidence="4">
    <location>
        <begin position="230"/>
        <end position="303"/>
    </location>
</feature>
<dbReference type="InterPro" id="IPR050168">
    <property type="entry name" value="AAA_ATPase_domain"/>
</dbReference>
<feature type="region of interest" description="Disordered" evidence="4">
    <location>
        <begin position="350"/>
        <end position="390"/>
    </location>
</feature>
<proteinExistence type="predicted"/>
<evidence type="ECO:0000256" key="2">
    <source>
        <dbReference type="ARBA" id="ARBA00022840"/>
    </source>
</evidence>
<dbReference type="GO" id="GO:0005778">
    <property type="term" value="C:peroxisomal membrane"/>
    <property type="evidence" value="ECO:0007669"/>
    <property type="project" value="TreeGrafter"/>
</dbReference>
<dbReference type="GO" id="GO:0005524">
    <property type="term" value="F:ATP binding"/>
    <property type="evidence" value="ECO:0007669"/>
    <property type="project" value="UniProtKB-KW"/>
</dbReference>
<dbReference type="Pfam" id="PF00004">
    <property type="entry name" value="AAA"/>
    <property type="match status" value="1"/>
</dbReference>
<feature type="compositionally biased region" description="Low complexity" evidence="4">
    <location>
        <begin position="242"/>
        <end position="264"/>
    </location>
</feature>
<organism evidence="6 7">
    <name type="scientific">Symbiodinium necroappetens</name>
    <dbReference type="NCBI Taxonomy" id="1628268"/>
    <lineage>
        <taxon>Eukaryota</taxon>
        <taxon>Sar</taxon>
        <taxon>Alveolata</taxon>
        <taxon>Dinophyceae</taxon>
        <taxon>Suessiales</taxon>
        <taxon>Symbiodiniaceae</taxon>
        <taxon>Symbiodinium</taxon>
    </lineage>
</organism>
<dbReference type="InterPro" id="IPR027417">
    <property type="entry name" value="P-loop_NTPase"/>
</dbReference>
<evidence type="ECO:0000313" key="6">
    <source>
        <dbReference type="EMBL" id="CAE7228814.1"/>
    </source>
</evidence>
<reference evidence="6" key="1">
    <citation type="submission" date="2021-02" db="EMBL/GenBank/DDBJ databases">
        <authorList>
            <person name="Dougan E. K."/>
            <person name="Rhodes N."/>
            <person name="Thang M."/>
            <person name="Chan C."/>
        </authorList>
    </citation>
    <scope>NUCLEOTIDE SEQUENCE</scope>
</reference>
<evidence type="ECO:0000259" key="5">
    <source>
        <dbReference type="SMART" id="SM00382"/>
    </source>
</evidence>
<dbReference type="PANTHER" id="PTHR23077">
    <property type="entry name" value="AAA-FAMILY ATPASE"/>
    <property type="match status" value="1"/>
</dbReference>
<evidence type="ECO:0000313" key="7">
    <source>
        <dbReference type="Proteomes" id="UP000601435"/>
    </source>
</evidence>
<dbReference type="EMBL" id="CAJNJA010007774">
    <property type="protein sequence ID" value="CAE7228814.1"/>
    <property type="molecule type" value="Genomic_DNA"/>
</dbReference>
<feature type="compositionally biased region" description="Basic and acidic residues" evidence="4">
    <location>
        <begin position="265"/>
        <end position="282"/>
    </location>
</feature>
<keyword evidence="1" id="KW-0547">Nucleotide-binding</keyword>
<comment type="caution">
    <text evidence="6">The sequence shown here is derived from an EMBL/GenBank/DDBJ whole genome shotgun (WGS) entry which is preliminary data.</text>
</comment>
<dbReference type="Proteomes" id="UP000601435">
    <property type="component" value="Unassembled WGS sequence"/>
</dbReference>
<keyword evidence="2" id="KW-0067">ATP-binding</keyword>
<dbReference type="FunFam" id="3.40.50.300:FF:001025">
    <property type="entry name" value="ATPase family, AAA domain-containing 2B"/>
    <property type="match status" value="1"/>
</dbReference>
<dbReference type="PANTHER" id="PTHR23077:SF12">
    <property type="entry name" value="PEROXISOMAL ATPASE PEX1"/>
    <property type="match status" value="1"/>
</dbReference>
<feature type="domain" description="AAA+ ATPase" evidence="5">
    <location>
        <begin position="108"/>
        <end position="245"/>
    </location>
</feature>
<dbReference type="SMART" id="SM00382">
    <property type="entry name" value="AAA"/>
    <property type="match status" value="1"/>
</dbReference>
<sequence>IDGFSVADLASVVERACVEATVDASAGRLRGGDSRLPEWGDRQRMSMQHLAKACEDYVPAAMADQSFFTSDIGLKDIGGLADVKQELMDMLTMPTRYAVLLDRAPVRTRKGLMLVGPPGCGKTMLIQAAASETKGLLRFLSVKGPELLSKYIGESEAGVRKVFERAAAAAPAVIFFDEIEALAPKRGADSTGVTDRVVNQMLCYLDGVEDRGRVFVVAATGRPDMVDPALMRPGRFDKICPSSSSQSRVSTDSQVSASGASGHSGHAEPAEEVVSHDVDKQAAMRTPSAQERRALRRRSGRVAQVAKRQARIQKVCEDCGRSLLEMPAPPDINLSRRDWNIQFGAWKQRQRRLSLGKGSSKGQKGKHGKKGKKSRNGADTGIMPHPKLINFGPTPGVEGMSYNMRSDMRNLNDVTGPSSETGFEASAAVYECGLAWFVVLVQDINALFSSAKIEAVNEALAQEGGMHQSKQPSMRIGHLYSALETAKASISEADERRYSQIFGPYCPGGTGRRVGIGEESKAVKV</sequence>
<dbReference type="InterPro" id="IPR003593">
    <property type="entry name" value="AAA+_ATPase"/>
</dbReference>
<dbReference type="AlphaFoldDB" id="A0A812KKX4"/>
<feature type="compositionally biased region" description="Basic residues" evidence="4">
    <location>
        <begin position="363"/>
        <end position="375"/>
    </location>
</feature>
<keyword evidence="7" id="KW-1185">Reference proteome</keyword>
<dbReference type="GO" id="GO:0005829">
    <property type="term" value="C:cytosol"/>
    <property type="evidence" value="ECO:0007669"/>
    <property type="project" value="TreeGrafter"/>
</dbReference>
<evidence type="ECO:0000256" key="3">
    <source>
        <dbReference type="ARBA" id="ARBA00023054"/>
    </source>
</evidence>
<name>A0A812KKX4_9DINO</name>
<keyword evidence="3" id="KW-0175">Coiled coil</keyword>
<evidence type="ECO:0000256" key="1">
    <source>
        <dbReference type="ARBA" id="ARBA00022741"/>
    </source>
</evidence>
<dbReference type="GO" id="GO:0016558">
    <property type="term" value="P:protein import into peroxisome matrix"/>
    <property type="evidence" value="ECO:0007669"/>
    <property type="project" value="TreeGrafter"/>
</dbReference>
<gene>
    <name evidence="6" type="primary">PEX1</name>
    <name evidence="6" type="ORF">SNEC2469_LOCUS3404</name>
</gene>
<dbReference type="OrthoDB" id="345979at2759"/>
<feature type="non-terminal residue" evidence="6">
    <location>
        <position position="525"/>
    </location>
</feature>
<evidence type="ECO:0000256" key="4">
    <source>
        <dbReference type="SAM" id="MobiDB-lite"/>
    </source>
</evidence>
<dbReference type="Gene3D" id="3.40.50.300">
    <property type="entry name" value="P-loop containing nucleotide triphosphate hydrolases"/>
    <property type="match status" value="1"/>
</dbReference>
<protein>
    <submittedName>
        <fullName evidence="6">PEX1 protein</fullName>
    </submittedName>
</protein>
<dbReference type="GO" id="GO:0016887">
    <property type="term" value="F:ATP hydrolysis activity"/>
    <property type="evidence" value="ECO:0007669"/>
    <property type="project" value="InterPro"/>
</dbReference>
<dbReference type="SUPFAM" id="SSF52540">
    <property type="entry name" value="P-loop containing nucleoside triphosphate hydrolases"/>
    <property type="match status" value="1"/>
</dbReference>
<dbReference type="InterPro" id="IPR003959">
    <property type="entry name" value="ATPase_AAA_core"/>
</dbReference>
<accession>A0A812KKX4</accession>